<evidence type="ECO:0000259" key="3">
    <source>
        <dbReference type="Pfam" id="PF01558"/>
    </source>
</evidence>
<dbReference type="GO" id="GO:0016903">
    <property type="term" value="F:oxidoreductase activity, acting on the aldehyde or oxo group of donors"/>
    <property type="evidence" value="ECO:0007669"/>
    <property type="project" value="InterPro"/>
</dbReference>
<dbReference type="NCBIfam" id="NF005324">
    <property type="entry name" value="PRK06853.1-4"/>
    <property type="match status" value="1"/>
</dbReference>
<protein>
    <recommendedName>
        <fullName evidence="3">Pyruvate/ketoisovalerate oxidoreductase catalytic domain-containing protein</fullName>
    </recommendedName>
</protein>
<dbReference type="SUPFAM" id="SSF53323">
    <property type="entry name" value="Pyruvate-ferredoxin oxidoreductase, PFOR, domain III"/>
    <property type="match status" value="1"/>
</dbReference>
<feature type="transmembrane region" description="Helical" evidence="2">
    <location>
        <begin position="6"/>
        <end position="26"/>
    </location>
</feature>
<sequence>MINNIILAGVGGQGILTIAAIIDYAAMQKNLFIKQAEVHGMSQRGGAVESHLRISDREIYSDLIPRGEANIILSLEPMESLRYLPFLAEDGVIITATKPFVNISNYPDEKEVLENIKKTGQKVQFIDAEAIAKEAGSIKTENVVMIGAAANYLGFTQEELRESIRAMFSSKSEAIVEMNLKAFEMGIEYSPGF</sequence>
<name>A0A644V165_9ZZZZ</name>
<keyword evidence="2" id="KW-0472">Membrane</keyword>
<dbReference type="InterPro" id="IPR019752">
    <property type="entry name" value="Pyrv/ketoisovalerate_OxRed_cat"/>
</dbReference>
<feature type="domain" description="Pyruvate/ketoisovalerate oxidoreductase catalytic" evidence="3">
    <location>
        <begin position="11"/>
        <end position="188"/>
    </location>
</feature>
<dbReference type="InterPro" id="IPR052198">
    <property type="entry name" value="IorB_Oxidoreductase"/>
</dbReference>
<comment type="caution">
    <text evidence="4">The sequence shown here is derived from an EMBL/GenBank/DDBJ whole genome shotgun (WGS) entry which is preliminary data.</text>
</comment>
<evidence type="ECO:0000256" key="2">
    <source>
        <dbReference type="SAM" id="Phobius"/>
    </source>
</evidence>
<organism evidence="4">
    <name type="scientific">bioreactor metagenome</name>
    <dbReference type="NCBI Taxonomy" id="1076179"/>
    <lineage>
        <taxon>unclassified sequences</taxon>
        <taxon>metagenomes</taxon>
        <taxon>ecological metagenomes</taxon>
    </lineage>
</organism>
<dbReference type="EMBL" id="VSSQ01000198">
    <property type="protein sequence ID" value="MPL84977.1"/>
    <property type="molecule type" value="Genomic_DNA"/>
</dbReference>
<dbReference type="PANTHER" id="PTHR43854:SF1">
    <property type="entry name" value="INDOLEPYRUVATE OXIDOREDUCTASE SUBUNIT IORB"/>
    <property type="match status" value="1"/>
</dbReference>
<dbReference type="PANTHER" id="PTHR43854">
    <property type="entry name" value="INDOLEPYRUVATE OXIDOREDUCTASE SUBUNIT IORB"/>
    <property type="match status" value="1"/>
</dbReference>
<keyword evidence="1" id="KW-0560">Oxidoreductase</keyword>
<dbReference type="AlphaFoldDB" id="A0A644V165"/>
<reference evidence="4" key="1">
    <citation type="submission" date="2019-08" db="EMBL/GenBank/DDBJ databases">
        <authorList>
            <person name="Kucharzyk K."/>
            <person name="Murdoch R.W."/>
            <person name="Higgins S."/>
            <person name="Loffler F."/>
        </authorList>
    </citation>
    <scope>NUCLEOTIDE SEQUENCE</scope>
</reference>
<dbReference type="Pfam" id="PF01558">
    <property type="entry name" value="POR"/>
    <property type="match status" value="1"/>
</dbReference>
<dbReference type="InterPro" id="IPR002869">
    <property type="entry name" value="Pyrv_flavodox_OxRed_cen"/>
</dbReference>
<evidence type="ECO:0000256" key="1">
    <source>
        <dbReference type="ARBA" id="ARBA00023002"/>
    </source>
</evidence>
<keyword evidence="2" id="KW-1133">Transmembrane helix</keyword>
<dbReference type="Gene3D" id="3.40.920.10">
    <property type="entry name" value="Pyruvate-ferredoxin oxidoreductase, PFOR, domain III"/>
    <property type="match status" value="1"/>
</dbReference>
<accession>A0A644V165</accession>
<proteinExistence type="predicted"/>
<keyword evidence="2" id="KW-0812">Transmembrane</keyword>
<gene>
    <name evidence="4" type="ORF">SDC9_30943</name>
</gene>
<evidence type="ECO:0000313" key="4">
    <source>
        <dbReference type="EMBL" id="MPL84977.1"/>
    </source>
</evidence>